<dbReference type="GeneID" id="43330758"/>
<sequence>MELEAPADAWYVWLALSIVSIAIVGIVLGLPTGPPPDANEAANTIERTAGNT</sequence>
<dbReference type="AlphaFoldDB" id="W0JUN3"/>
<keyword evidence="2" id="KW-1133">Transmembrane helix</keyword>
<reference evidence="3 4" key="1">
    <citation type="submission" date="2014-01" db="EMBL/GenBank/DDBJ databases">
        <authorList>
            <consortium name="DOE Joint Genome Institute"/>
            <person name="Anderson I."/>
            <person name="Huntemann M."/>
            <person name="Han J."/>
            <person name="Chen A."/>
            <person name="Kyrpides N."/>
            <person name="Mavromatis K."/>
            <person name="Markowitz V."/>
            <person name="Palaniappan K."/>
            <person name="Ivanova N."/>
            <person name="Schaumberg A."/>
            <person name="Pati A."/>
            <person name="Liolios K."/>
            <person name="Nordberg H.P."/>
            <person name="Cantor M.N."/>
            <person name="Hua S.X."/>
            <person name="Woyke T."/>
        </authorList>
    </citation>
    <scope>NUCLEOTIDE SEQUENCE [LARGE SCALE GENOMIC DNA]</scope>
    <source>
        <strain evidence="3 4">XH-48</strain>
    </source>
</reference>
<dbReference type="Proteomes" id="UP000019024">
    <property type="component" value="Chromosome"/>
</dbReference>
<organism evidence="3 4">
    <name type="scientific">Halostagnicola larsenii XH-48</name>
    <dbReference type="NCBI Taxonomy" id="797299"/>
    <lineage>
        <taxon>Archaea</taxon>
        <taxon>Methanobacteriati</taxon>
        <taxon>Methanobacteriota</taxon>
        <taxon>Stenosarchaea group</taxon>
        <taxon>Halobacteria</taxon>
        <taxon>Halobacteriales</taxon>
        <taxon>Natrialbaceae</taxon>
        <taxon>Halostagnicola</taxon>
    </lineage>
</organism>
<gene>
    <name evidence="3" type="ORF">HALLA_05955</name>
</gene>
<name>W0JUN3_9EURY</name>
<proteinExistence type="predicted"/>
<feature type="transmembrane region" description="Helical" evidence="2">
    <location>
        <begin position="12"/>
        <end position="30"/>
    </location>
</feature>
<dbReference type="KEGG" id="hlr:HALLA_05955"/>
<evidence type="ECO:0000256" key="2">
    <source>
        <dbReference type="SAM" id="Phobius"/>
    </source>
</evidence>
<dbReference type="RefSeq" id="WP_157231308.1">
    <property type="nucleotide sequence ID" value="NZ_CP007055.1"/>
</dbReference>
<evidence type="ECO:0000256" key="1">
    <source>
        <dbReference type="SAM" id="MobiDB-lite"/>
    </source>
</evidence>
<evidence type="ECO:0000313" key="3">
    <source>
        <dbReference type="EMBL" id="AHG00753.1"/>
    </source>
</evidence>
<keyword evidence="2" id="KW-0812">Transmembrane</keyword>
<dbReference type="Pfam" id="PF23954">
    <property type="entry name" value="DUF7283"/>
    <property type="match status" value="1"/>
</dbReference>
<accession>W0JUN3</accession>
<dbReference type="OrthoDB" id="157493at2157"/>
<feature type="region of interest" description="Disordered" evidence="1">
    <location>
        <begin position="33"/>
        <end position="52"/>
    </location>
</feature>
<protein>
    <submittedName>
        <fullName evidence="3">Uncharacterized protein</fullName>
    </submittedName>
</protein>
<dbReference type="InterPro" id="IPR055707">
    <property type="entry name" value="DUF7283"/>
</dbReference>
<dbReference type="EMBL" id="CP007055">
    <property type="protein sequence ID" value="AHG00753.1"/>
    <property type="molecule type" value="Genomic_DNA"/>
</dbReference>
<keyword evidence="4" id="KW-1185">Reference proteome</keyword>
<keyword evidence="2" id="KW-0472">Membrane</keyword>
<dbReference type="HOGENOM" id="CLU_3075202_0_0_2"/>
<feature type="compositionally biased region" description="Polar residues" evidence="1">
    <location>
        <begin position="41"/>
        <end position="52"/>
    </location>
</feature>
<evidence type="ECO:0000313" key="4">
    <source>
        <dbReference type="Proteomes" id="UP000019024"/>
    </source>
</evidence>
<dbReference type="eggNOG" id="arCOG04673">
    <property type="taxonomic scope" value="Archaea"/>
</dbReference>
<dbReference type="STRING" id="797299.HALLA_05955"/>